<evidence type="ECO:0000256" key="1">
    <source>
        <dbReference type="ARBA" id="ARBA00008361"/>
    </source>
</evidence>
<keyword evidence="3" id="KW-0808">Transferase</keyword>
<evidence type="ECO:0000259" key="4">
    <source>
        <dbReference type="Pfam" id="PF13847"/>
    </source>
</evidence>
<dbReference type="SUPFAM" id="SSF53335">
    <property type="entry name" value="S-adenosyl-L-methionine-dependent methyltransferases"/>
    <property type="match status" value="1"/>
</dbReference>
<evidence type="ECO:0000313" key="6">
    <source>
        <dbReference type="Proteomes" id="UP001140011"/>
    </source>
</evidence>
<dbReference type="InterPro" id="IPR029063">
    <property type="entry name" value="SAM-dependent_MTases_sf"/>
</dbReference>
<sequence length="222" mass="25340">MAAKSTTASTDLSVLPEDNTAYGTKEYWQQRYMQEDASTFDWFKTYKDLEPLLSKHIGSKDVRILMLGCGNSTLSSDMYDDGYQNIINVDYSDVVIEQMRQRTQQQSGMTWEVMDVRALDLGDGSVDVAIDKGTLDALMCDKGDVWEPSAEMCENVAREVNEVDRVLIAGGKFIWITFGQPHFRRRHLERPSWELQIERLNDGGFDYFVYIATKKQAAPPTH</sequence>
<dbReference type="PANTHER" id="PTHR12176">
    <property type="entry name" value="SAM-DEPENDENT METHYLTRANSFERASE SUPERFAMILY PROTEIN"/>
    <property type="match status" value="1"/>
</dbReference>
<dbReference type="Gene3D" id="3.40.50.150">
    <property type="entry name" value="Vaccinia Virus protein VP39"/>
    <property type="match status" value="1"/>
</dbReference>
<reference evidence="5" key="1">
    <citation type="submission" date="2022-07" db="EMBL/GenBank/DDBJ databases">
        <title>Phylogenomic reconstructions and comparative analyses of Kickxellomycotina fungi.</title>
        <authorList>
            <person name="Reynolds N.K."/>
            <person name="Stajich J.E."/>
            <person name="Barry K."/>
            <person name="Grigoriev I.V."/>
            <person name="Crous P."/>
            <person name="Smith M.E."/>
        </authorList>
    </citation>
    <scope>NUCLEOTIDE SEQUENCE</scope>
    <source>
        <strain evidence="5">BCRC 34297</strain>
    </source>
</reference>
<dbReference type="OrthoDB" id="411785at2759"/>
<dbReference type="GO" id="GO:0032259">
    <property type="term" value="P:methylation"/>
    <property type="evidence" value="ECO:0007669"/>
    <property type="project" value="UniProtKB-KW"/>
</dbReference>
<protein>
    <recommendedName>
        <fullName evidence="4">Methyltransferase domain-containing protein</fullName>
    </recommendedName>
</protein>
<dbReference type="InterPro" id="IPR051419">
    <property type="entry name" value="Lys/N-term_MeTrsfase_sf"/>
</dbReference>
<dbReference type="AlphaFoldDB" id="A0A9W8H0B6"/>
<dbReference type="CDD" id="cd02440">
    <property type="entry name" value="AdoMet_MTases"/>
    <property type="match status" value="1"/>
</dbReference>
<dbReference type="PANTHER" id="PTHR12176:SF80">
    <property type="entry name" value="EEF1A LYSINE METHYLTRANSFERASE 4"/>
    <property type="match status" value="1"/>
</dbReference>
<dbReference type="GO" id="GO:0008168">
    <property type="term" value="F:methyltransferase activity"/>
    <property type="evidence" value="ECO:0007669"/>
    <property type="project" value="UniProtKB-KW"/>
</dbReference>
<dbReference type="Pfam" id="PF13847">
    <property type="entry name" value="Methyltransf_31"/>
    <property type="match status" value="1"/>
</dbReference>
<dbReference type="EMBL" id="JANBUH010000022">
    <property type="protein sequence ID" value="KAJ2756591.1"/>
    <property type="molecule type" value="Genomic_DNA"/>
</dbReference>
<organism evidence="5 6">
    <name type="scientific">Coemansia pectinata</name>
    <dbReference type="NCBI Taxonomy" id="1052879"/>
    <lineage>
        <taxon>Eukaryota</taxon>
        <taxon>Fungi</taxon>
        <taxon>Fungi incertae sedis</taxon>
        <taxon>Zoopagomycota</taxon>
        <taxon>Kickxellomycotina</taxon>
        <taxon>Kickxellomycetes</taxon>
        <taxon>Kickxellales</taxon>
        <taxon>Kickxellaceae</taxon>
        <taxon>Coemansia</taxon>
    </lineage>
</organism>
<comment type="similarity">
    <text evidence="1">Belongs to the methyltransferase superfamily.</text>
</comment>
<dbReference type="FunFam" id="3.40.50.150:FF:000217">
    <property type="entry name" value="Methyltransferase protein 13"/>
    <property type="match status" value="1"/>
</dbReference>
<keyword evidence="2" id="KW-0489">Methyltransferase</keyword>
<gene>
    <name evidence="5" type="ORF">GGI19_000743</name>
</gene>
<accession>A0A9W8H0B6</accession>
<comment type="caution">
    <text evidence="5">The sequence shown here is derived from an EMBL/GenBank/DDBJ whole genome shotgun (WGS) entry which is preliminary data.</text>
</comment>
<keyword evidence="6" id="KW-1185">Reference proteome</keyword>
<dbReference type="InterPro" id="IPR025714">
    <property type="entry name" value="Methyltranfer_dom"/>
</dbReference>
<evidence type="ECO:0000256" key="3">
    <source>
        <dbReference type="ARBA" id="ARBA00022679"/>
    </source>
</evidence>
<dbReference type="Proteomes" id="UP001140011">
    <property type="component" value="Unassembled WGS sequence"/>
</dbReference>
<evidence type="ECO:0000256" key="2">
    <source>
        <dbReference type="ARBA" id="ARBA00022603"/>
    </source>
</evidence>
<evidence type="ECO:0000313" key="5">
    <source>
        <dbReference type="EMBL" id="KAJ2756591.1"/>
    </source>
</evidence>
<feature type="domain" description="Methyltransferase" evidence="4">
    <location>
        <begin position="60"/>
        <end position="179"/>
    </location>
</feature>
<name>A0A9W8H0B6_9FUNG</name>
<proteinExistence type="inferred from homology"/>